<evidence type="ECO:0000313" key="3">
    <source>
        <dbReference type="Proteomes" id="UP000186112"/>
    </source>
</evidence>
<proteinExistence type="predicted"/>
<dbReference type="Proteomes" id="UP000186112">
    <property type="component" value="Unassembled WGS sequence"/>
</dbReference>
<dbReference type="AlphaFoldDB" id="A0A1U7M9Q3"/>
<name>A0A1U7M9Q3_TISCR</name>
<dbReference type="InterPro" id="IPR038503">
    <property type="entry name" value="SpoIIIAH_sf"/>
</dbReference>
<feature type="region of interest" description="Disordered" evidence="1">
    <location>
        <begin position="66"/>
        <end position="88"/>
    </location>
</feature>
<organism evidence="2 3">
    <name type="scientific">Tissierella creatinophila DSM 6911</name>
    <dbReference type="NCBI Taxonomy" id="1123403"/>
    <lineage>
        <taxon>Bacteria</taxon>
        <taxon>Bacillati</taxon>
        <taxon>Bacillota</taxon>
        <taxon>Tissierellia</taxon>
        <taxon>Tissierellales</taxon>
        <taxon>Tissierellaceae</taxon>
        <taxon>Tissierella</taxon>
    </lineage>
</organism>
<evidence type="ECO:0000313" key="2">
    <source>
        <dbReference type="EMBL" id="OLS03939.1"/>
    </source>
</evidence>
<sequence>MFKIKRPAIIGLLLVLLVFTGYLNYELTQQALKKTSAEYKKHELSEKVDYKKSDMLADKNKEKDFEIVDSEESNNTNNPLESVDKDTTSNTDNIKEVVNTNKETVDKIINKEVSANSRNYFIEYKLSRDKLRASLVDRLDTIVKNDKTDSKIRSEAQNEIITIGKISEKELKIEGLIKAKGFEEVLVVLTEEDVKVIVSIDDLSEQDMVKILDIVKEETKFDINNIKIIKKQ</sequence>
<dbReference type="RefSeq" id="WP_075724043.1">
    <property type="nucleotide sequence ID" value="NZ_LTDM01000001.1"/>
</dbReference>
<dbReference type="Pfam" id="PF12685">
    <property type="entry name" value="SpoIIIAH"/>
    <property type="match status" value="1"/>
</dbReference>
<dbReference type="OrthoDB" id="1707181at2"/>
<keyword evidence="3" id="KW-1185">Reference proteome</keyword>
<dbReference type="InterPro" id="IPR024232">
    <property type="entry name" value="SpoIIIAH"/>
</dbReference>
<protein>
    <submittedName>
        <fullName evidence="2">Stage III sporulation protein AH</fullName>
    </submittedName>
</protein>
<comment type="caution">
    <text evidence="2">The sequence shown here is derived from an EMBL/GenBank/DDBJ whole genome shotgun (WGS) entry which is preliminary data.</text>
</comment>
<accession>A0A1U7M9Q3</accession>
<dbReference type="EMBL" id="LTDM01000001">
    <property type="protein sequence ID" value="OLS03939.1"/>
    <property type="molecule type" value="Genomic_DNA"/>
</dbReference>
<dbReference type="Gene3D" id="1.10.287.4300">
    <property type="entry name" value="Stage III sporulation protein AH-like"/>
    <property type="match status" value="1"/>
</dbReference>
<evidence type="ECO:0000256" key="1">
    <source>
        <dbReference type="SAM" id="MobiDB-lite"/>
    </source>
</evidence>
<gene>
    <name evidence="2" type="primary">spoIIIAH</name>
    <name evidence="2" type="ORF">TICRE_00660</name>
</gene>
<reference evidence="2 3" key="1">
    <citation type="submission" date="2016-02" db="EMBL/GenBank/DDBJ databases">
        <title>Genome sequence of Tissierella creatinophila DSM 6911.</title>
        <authorList>
            <person name="Poehlein A."/>
            <person name="Daniel R."/>
        </authorList>
    </citation>
    <scope>NUCLEOTIDE SEQUENCE [LARGE SCALE GENOMIC DNA]</scope>
    <source>
        <strain evidence="2 3">DSM 6911</strain>
    </source>
</reference>